<feature type="compositionally biased region" description="Low complexity" evidence="6">
    <location>
        <begin position="352"/>
        <end position="362"/>
    </location>
</feature>
<organism evidence="8 9">
    <name type="scientific">Olea europaea subsp. europaea</name>
    <dbReference type="NCBI Taxonomy" id="158383"/>
    <lineage>
        <taxon>Eukaryota</taxon>
        <taxon>Viridiplantae</taxon>
        <taxon>Streptophyta</taxon>
        <taxon>Embryophyta</taxon>
        <taxon>Tracheophyta</taxon>
        <taxon>Spermatophyta</taxon>
        <taxon>Magnoliopsida</taxon>
        <taxon>eudicotyledons</taxon>
        <taxon>Gunneridae</taxon>
        <taxon>Pentapetalae</taxon>
        <taxon>asterids</taxon>
        <taxon>lamiids</taxon>
        <taxon>Lamiales</taxon>
        <taxon>Oleaceae</taxon>
        <taxon>Oleeae</taxon>
        <taxon>Olea</taxon>
    </lineage>
</organism>
<dbReference type="GO" id="GO:0022857">
    <property type="term" value="F:transmembrane transporter activity"/>
    <property type="evidence" value="ECO:0007669"/>
    <property type="project" value="InterPro"/>
</dbReference>
<reference evidence="8 9" key="1">
    <citation type="submission" date="2019-12" db="EMBL/GenBank/DDBJ databases">
        <authorList>
            <person name="Alioto T."/>
            <person name="Alioto T."/>
            <person name="Gomez Garrido J."/>
        </authorList>
    </citation>
    <scope>NUCLEOTIDE SEQUENCE [LARGE SCALE GENOMIC DNA]</scope>
</reference>
<feature type="compositionally biased region" description="Low complexity" evidence="6">
    <location>
        <begin position="78"/>
        <end position="100"/>
    </location>
</feature>
<keyword evidence="5 7" id="KW-0472">Membrane</keyword>
<evidence type="ECO:0000256" key="6">
    <source>
        <dbReference type="SAM" id="MobiDB-lite"/>
    </source>
</evidence>
<comment type="similarity">
    <text evidence="2">Belongs to the CTL (choline transporter-like) family.</text>
</comment>
<keyword evidence="9" id="KW-1185">Reference proteome</keyword>
<evidence type="ECO:0000313" key="9">
    <source>
        <dbReference type="Proteomes" id="UP000594638"/>
    </source>
</evidence>
<dbReference type="PANTHER" id="PTHR12385">
    <property type="entry name" value="CHOLINE TRANSPORTER-LIKE (SLC FAMILY 44)"/>
    <property type="match status" value="1"/>
</dbReference>
<feature type="compositionally biased region" description="Basic and acidic residues" evidence="6">
    <location>
        <begin position="396"/>
        <end position="411"/>
    </location>
</feature>
<dbReference type="GO" id="GO:0016020">
    <property type="term" value="C:membrane"/>
    <property type="evidence" value="ECO:0007669"/>
    <property type="project" value="UniProtKB-SubCell"/>
</dbReference>
<keyword evidence="4 7" id="KW-1133">Transmembrane helix</keyword>
<evidence type="ECO:0000256" key="4">
    <source>
        <dbReference type="ARBA" id="ARBA00022989"/>
    </source>
</evidence>
<feature type="compositionally biased region" description="Low complexity" evidence="6">
    <location>
        <begin position="416"/>
        <end position="426"/>
    </location>
</feature>
<dbReference type="PANTHER" id="PTHR12385:SF96">
    <property type="entry name" value="CHOLINE TRANSPORTER-LIKE PROTEIN"/>
    <property type="match status" value="1"/>
</dbReference>
<evidence type="ECO:0000256" key="1">
    <source>
        <dbReference type="ARBA" id="ARBA00004141"/>
    </source>
</evidence>
<evidence type="ECO:0000256" key="5">
    <source>
        <dbReference type="ARBA" id="ARBA00023136"/>
    </source>
</evidence>
<feature type="transmembrane region" description="Helical" evidence="7">
    <location>
        <begin position="173"/>
        <end position="190"/>
    </location>
</feature>
<evidence type="ECO:0000256" key="3">
    <source>
        <dbReference type="ARBA" id="ARBA00022692"/>
    </source>
</evidence>
<dbReference type="Gramene" id="OE9A085473T1">
    <property type="protein sequence ID" value="OE9A085473C1"/>
    <property type="gene ID" value="OE9A085473"/>
</dbReference>
<feature type="transmembrane region" description="Helical" evidence="7">
    <location>
        <begin position="578"/>
        <end position="599"/>
    </location>
</feature>
<sequence>MKPINTLSALVSASLEEHQKIPQRGATFTLGERLSGQQALFNGQQKARGENEISTAMINDENRTAAPLTATNPSPDGSATSQSSATNSPATATSSSSRASDNMEKKLIGSRRETPLSVFKVSPLGMFINNKVGSSYNPINRDALLSYREHLQSMGGAVSGVLPVNGRKVRDSGSLLFMMAFLGFLGYIIWDGMVVKETDINLIVHGHDSYGNICGRNNQPISLVEKSGKNQTSKPYTKYTLINSQFERYTLDSSRLKNGELIYIKEIDLFGRTKSLNTENEPLEGDQEQGLRYRIDNLNGNNRGRRSAAMALYANEAARKNQTLLNNLKATLMYQYPPLYGYVPSSSSRAKQQQQQQNQEQQPLDRRQQEQTNVVVSSDVSNVSGVNEAAEASLSSRDEDLAASSHTEHRSLSALPSTTTTTTSPTIVLSSRRTTSHMVIFDDHSDDTDHYDHMLITPTSTSPSRARSNKPPPSNTISTHSLFGGGLNQNEVSSQLLYLTECVDHCPSDHVELIFYRCLPKNWRFSLFPNAINVTRTFIDDILTDLTHCYRELIYIFSLALVLSLALLILLRFLAGTIIWSCLTLVVALLLSMAGYSWLTYYYQIIDLNNIMPHDSYYSDKLATSDKWLVGSIFLTFVSFACIGTVIFMRKRILLVTSLFRESGKAIADMPLLLLQPMLTFAVLVLITLVWSIGLICLQSMKMPLVDMNTGFVVFRAETLYKLMKWYHIFAFLWVSHFAIACQHYVIGASVSKWYFSTNRYNLNSPIGTSVSELILYYLGSVALGSFLVAIFKVVRIIIKQVQWLVQRNCMQPPSTGTGNGNSSVTAATNSLAPPLPATTTSGSFCGSFSYVWRLFIWFFDNIVMIINRDAYVEIAIHGHSFLSGAKQAFTVLASNPLRLLAVKSVSNVLLVVAKICVVFGTVSMAIVLLEEKTHQLNYSWSPIVISAVYAYIVAHWFLSVYEMVIDALFICYCEDFERTKKNNQQDINLTNAGQVNGSNFMSQILNNGHIY</sequence>
<feature type="region of interest" description="Disordered" evidence="6">
    <location>
        <begin position="344"/>
        <end position="429"/>
    </location>
</feature>
<feature type="transmembrane region" description="Helical" evidence="7">
    <location>
        <begin position="729"/>
        <end position="755"/>
    </location>
</feature>
<proteinExistence type="inferred from homology"/>
<accession>A0A8S0Q3E1</accession>
<feature type="compositionally biased region" description="Low complexity" evidence="6">
    <location>
        <begin position="370"/>
        <end position="387"/>
    </location>
</feature>
<feature type="transmembrane region" description="Helical" evidence="7">
    <location>
        <begin position="950"/>
        <end position="973"/>
    </location>
</feature>
<gene>
    <name evidence="8" type="ORF">OLEA9_A085473</name>
</gene>
<comment type="caution">
    <text evidence="8">The sequence shown here is derived from an EMBL/GenBank/DDBJ whole genome shotgun (WGS) entry which is preliminary data.</text>
</comment>
<feature type="transmembrane region" description="Helical" evidence="7">
    <location>
        <begin position="553"/>
        <end position="571"/>
    </location>
</feature>
<feature type="transmembrane region" description="Helical" evidence="7">
    <location>
        <begin position="670"/>
        <end position="694"/>
    </location>
</feature>
<protein>
    <submittedName>
        <fullName evidence="8">Uncharacterized protein</fullName>
    </submittedName>
</protein>
<dbReference type="AlphaFoldDB" id="A0A8S0Q3E1"/>
<name>A0A8S0Q3E1_OLEEU</name>
<dbReference type="InterPro" id="IPR007603">
    <property type="entry name" value="Choline_transptr-like"/>
</dbReference>
<evidence type="ECO:0000256" key="7">
    <source>
        <dbReference type="SAM" id="Phobius"/>
    </source>
</evidence>
<keyword evidence="3 7" id="KW-0812">Transmembrane</keyword>
<feature type="region of interest" description="Disordered" evidence="6">
    <location>
        <begin position="66"/>
        <end position="107"/>
    </location>
</feature>
<evidence type="ECO:0000256" key="2">
    <source>
        <dbReference type="ARBA" id="ARBA00007168"/>
    </source>
</evidence>
<dbReference type="Proteomes" id="UP000594638">
    <property type="component" value="Unassembled WGS sequence"/>
</dbReference>
<dbReference type="Pfam" id="PF04515">
    <property type="entry name" value="Choline_transpo"/>
    <property type="match status" value="1"/>
</dbReference>
<dbReference type="OrthoDB" id="420519at2759"/>
<feature type="transmembrane region" description="Helical" evidence="7">
    <location>
        <begin position="775"/>
        <end position="799"/>
    </location>
</feature>
<feature type="region of interest" description="Disordered" evidence="6">
    <location>
        <begin position="450"/>
        <end position="480"/>
    </location>
</feature>
<evidence type="ECO:0000313" key="8">
    <source>
        <dbReference type="EMBL" id="CAA2962128.1"/>
    </source>
</evidence>
<comment type="subcellular location">
    <subcellularLocation>
        <location evidence="1">Membrane</location>
        <topology evidence="1">Multi-pass membrane protein</topology>
    </subcellularLocation>
</comment>
<feature type="transmembrane region" description="Helical" evidence="7">
    <location>
        <begin position="628"/>
        <end position="649"/>
    </location>
</feature>
<feature type="transmembrane region" description="Helical" evidence="7">
    <location>
        <begin position="909"/>
        <end position="930"/>
    </location>
</feature>
<dbReference type="EMBL" id="CACTIH010000750">
    <property type="protein sequence ID" value="CAA2962128.1"/>
    <property type="molecule type" value="Genomic_DNA"/>
</dbReference>